<dbReference type="PANTHER" id="PTHR43867">
    <property type="entry name" value="CELLULOSE SYNTHASE CATALYTIC SUBUNIT A [UDP-FORMING]"/>
    <property type="match status" value="1"/>
</dbReference>
<comment type="subcellular location">
    <subcellularLocation>
        <location evidence="1">Cell inner membrane</location>
        <topology evidence="1">Multi-pass membrane protein</topology>
    </subcellularLocation>
</comment>
<keyword evidence="14 16" id="KW-0472">Membrane</keyword>
<dbReference type="GeneID" id="93292470"/>
<dbReference type="UniPathway" id="UPA00694"/>
<accession>A0A377G7Y3</accession>
<protein>
    <recommendedName>
        <fullName evidence="5 16">Cellulose synthase catalytic subunit [UDP-forming]</fullName>
        <ecNumber evidence="4 16">2.4.1.12</ecNumber>
    </recommendedName>
</protein>
<evidence type="ECO:0000256" key="1">
    <source>
        <dbReference type="ARBA" id="ARBA00004429"/>
    </source>
</evidence>
<evidence type="ECO:0000313" key="19">
    <source>
        <dbReference type="EMBL" id="STO20854.1"/>
    </source>
</evidence>
<keyword evidence="10 16" id="KW-0808">Transferase</keyword>
<dbReference type="RefSeq" id="WP_019349822.1">
    <property type="nucleotide sequence ID" value="NZ_UGGT01000001.1"/>
</dbReference>
<comment type="similarity">
    <text evidence="3">Belongs to the glycosyltransferase 2 family.</text>
</comment>
<dbReference type="GO" id="GO:0016760">
    <property type="term" value="F:cellulose synthase (UDP-forming) activity"/>
    <property type="evidence" value="ECO:0007669"/>
    <property type="project" value="UniProtKB-EC"/>
</dbReference>
<evidence type="ECO:0000256" key="15">
    <source>
        <dbReference type="ARBA" id="ARBA00048682"/>
    </source>
</evidence>
<evidence type="ECO:0000256" key="6">
    <source>
        <dbReference type="ARBA" id="ARBA00022475"/>
    </source>
</evidence>
<dbReference type="InterPro" id="IPR003919">
    <property type="entry name" value="Cell_synth_A"/>
</dbReference>
<dbReference type="InterPro" id="IPR009875">
    <property type="entry name" value="PilZ_domain"/>
</dbReference>
<name>A0A377G7Y3_9GAMM</name>
<dbReference type="Pfam" id="PF03552">
    <property type="entry name" value="Cellulose_synt"/>
    <property type="match status" value="1"/>
</dbReference>
<feature type="transmembrane region" description="Helical" evidence="16">
    <location>
        <begin position="225"/>
        <end position="250"/>
    </location>
</feature>
<evidence type="ECO:0000256" key="9">
    <source>
        <dbReference type="ARBA" id="ARBA00022676"/>
    </source>
</evidence>
<dbReference type="PRINTS" id="PR01439">
    <property type="entry name" value="CELLSNTHASEA"/>
</dbReference>
<evidence type="ECO:0000256" key="13">
    <source>
        <dbReference type="ARBA" id="ARBA00022989"/>
    </source>
</evidence>
<dbReference type="InterPro" id="IPR029044">
    <property type="entry name" value="Nucleotide-diphossugar_trans"/>
</dbReference>
<evidence type="ECO:0000313" key="20">
    <source>
        <dbReference type="Proteomes" id="UP000254554"/>
    </source>
</evidence>
<comment type="catalytic activity">
    <reaction evidence="15 16">
        <text>[(1-&gt;4)-beta-D-glucosyl](n) + UDP-alpha-D-glucose = [(1-&gt;4)-beta-D-glucosyl](n+1) + UDP + H(+)</text>
        <dbReference type="Rhea" id="RHEA:19929"/>
        <dbReference type="Rhea" id="RHEA-COMP:10033"/>
        <dbReference type="Rhea" id="RHEA-COMP:10034"/>
        <dbReference type="ChEBI" id="CHEBI:15378"/>
        <dbReference type="ChEBI" id="CHEBI:18246"/>
        <dbReference type="ChEBI" id="CHEBI:58223"/>
        <dbReference type="ChEBI" id="CHEBI:58885"/>
        <dbReference type="EC" id="2.4.1.12"/>
    </reaction>
</comment>
<keyword evidence="11 16" id="KW-0812">Transmembrane</keyword>
<evidence type="ECO:0000256" key="2">
    <source>
        <dbReference type="ARBA" id="ARBA00005186"/>
    </source>
</evidence>
<feature type="transmembrane region" description="Helical" evidence="16">
    <location>
        <begin position="148"/>
        <end position="166"/>
    </location>
</feature>
<evidence type="ECO:0000259" key="18">
    <source>
        <dbReference type="Pfam" id="PF07238"/>
    </source>
</evidence>
<keyword evidence="9 16" id="KW-0328">Glycosyltransferase</keyword>
<keyword evidence="8 16" id="KW-0973">c-di-GMP</keyword>
<keyword evidence="20" id="KW-1185">Reference proteome</keyword>
<feature type="domain" description="PilZ" evidence="18">
    <location>
        <begin position="692"/>
        <end position="788"/>
    </location>
</feature>
<dbReference type="EMBL" id="UGGT01000001">
    <property type="protein sequence ID" value="STO20854.1"/>
    <property type="molecule type" value="Genomic_DNA"/>
</dbReference>
<feature type="transmembrane region" description="Helical" evidence="16">
    <location>
        <begin position="28"/>
        <end position="49"/>
    </location>
</feature>
<dbReference type="Gene3D" id="3.90.550.10">
    <property type="entry name" value="Spore Coat Polysaccharide Biosynthesis Protein SpsA, Chain A"/>
    <property type="match status" value="1"/>
</dbReference>
<dbReference type="NCBIfam" id="TIGR03030">
    <property type="entry name" value="CelA"/>
    <property type="match status" value="1"/>
</dbReference>
<dbReference type="GO" id="GO:0035438">
    <property type="term" value="F:cyclic-di-GMP binding"/>
    <property type="evidence" value="ECO:0007669"/>
    <property type="project" value="InterPro"/>
</dbReference>
<dbReference type="NCBIfam" id="NF008558">
    <property type="entry name" value="PRK11498.1"/>
    <property type="match status" value="1"/>
</dbReference>
<dbReference type="CDD" id="cd06421">
    <property type="entry name" value="CESA_CelA_like"/>
    <property type="match status" value="1"/>
</dbReference>
<keyword evidence="7 16" id="KW-0997">Cell inner membrane</keyword>
<dbReference type="GO" id="GO:0030244">
    <property type="term" value="P:cellulose biosynthetic process"/>
    <property type="evidence" value="ECO:0007669"/>
    <property type="project" value="UniProtKB-KW"/>
</dbReference>
<evidence type="ECO:0000256" key="7">
    <source>
        <dbReference type="ARBA" id="ARBA00022519"/>
    </source>
</evidence>
<dbReference type="AlphaFoldDB" id="A0A377G7Y3"/>
<dbReference type="InterPro" id="IPR005150">
    <property type="entry name" value="Cellulose_synth"/>
</dbReference>
<evidence type="ECO:0000256" key="5">
    <source>
        <dbReference type="ARBA" id="ARBA00018714"/>
    </source>
</evidence>
<dbReference type="InterPro" id="IPR050321">
    <property type="entry name" value="Glycosyltr_2/OpgH_subfam"/>
</dbReference>
<gene>
    <name evidence="19" type="primary">bcsA</name>
    <name evidence="19" type="ORF">NCTC11370_00913</name>
</gene>
<proteinExistence type="inferred from homology"/>
<evidence type="ECO:0000256" key="8">
    <source>
        <dbReference type="ARBA" id="ARBA00022636"/>
    </source>
</evidence>
<dbReference type="SUPFAM" id="SSF53448">
    <property type="entry name" value="Nucleotide-diphospho-sugar transferases"/>
    <property type="match status" value="1"/>
</dbReference>
<dbReference type="STRING" id="1094715.GCA_000236165_01508"/>
<evidence type="ECO:0000256" key="12">
    <source>
        <dbReference type="ARBA" id="ARBA00022916"/>
    </source>
</evidence>
<evidence type="ECO:0000256" key="3">
    <source>
        <dbReference type="ARBA" id="ARBA00006739"/>
    </source>
</evidence>
<dbReference type="SUPFAM" id="SSF141371">
    <property type="entry name" value="PilZ domain-like"/>
    <property type="match status" value="1"/>
</dbReference>
<keyword evidence="13 16" id="KW-1133">Transmembrane helix</keyword>
<dbReference type="Proteomes" id="UP000254554">
    <property type="component" value="Unassembled WGS sequence"/>
</dbReference>
<evidence type="ECO:0000256" key="16">
    <source>
        <dbReference type="RuleBase" id="RU365020"/>
    </source>
</evidence>
<feature type="transmembrane region" description="Helical" evidence="16">
    <location>
        <begin position="637"/>
        <end position="657"/>
    </location>
</feature>
<sequence>MSKVMSLFLSDNANRKTQKLYYHFHHHLNLSFFSSVIIVLSHIAAWTFLKLESPSWQWVRENHQFWFPHISRKHPRSGDFFRYLIQSLWLLIFRPIPHKTSDKPNLMQRSLNYYYSLIEKIPAQIENNILTQKTTQQFEQTSSGMRRIIFIILGLFSAVLLLICITQPFKPLAQFIFVVLLWGMAMSIRKAPGHVSTILLVVLSVIVSSRYLWWRYTYTLVWDDFSSTLFGSLLIFAETYIWLVMILGYFQSLWPLHRKPVPLPADQATWPSVDIMITTYNEDLSILKPGIYSALGLDWPKDKLNIYILDDGNRPEFKAFAEEVGVHYIARPTHEHAKAGNINYALKRSKGDLIAIFDCDYVITHPFLQLTVGWFLKDPKLAIVQTPHHFFSPDPFERNLKSFRKTPNESSLFYGVVQDGNDTWNATYFCGSSGIMRRSALEKIGGLAVESVTEDAHTSLRLQRLGFNSAYIRIPLAAGLATESLASHVAQRIRWARGMVQILRMDNPLLGKGLAFGQRLCYFNAMLHFLSGVPRLIFFITPAAFLVLNAYVVYASGVMILLYAIPHIVHAILTNDRIQGRFRHFLWNEIYETVMAWYIAVPTTMALINPHKGRFNVTPKGKVISEEHVDWITARPYIVLLCINIAGLIAAAFRLTVDPAPTILAVFITTIWTLYNITILGGALGVSIEAKQRRRAPRVTFVMPAAISRPDGHVYQCVLRNYSDKGVGIQLEEPNLLKAGDEITLLLKRGQDEFAFPGTVAFSFNRNAGIRLHEFTLRQNIDFIQCTFARADVWSLWQESFDQDKPLKSMRDVFVLDLRGYYDIIEYTPNRIRRILLAINKAFIWLGTFLPHKPKPRGHLEA</sequence>
<dbReference type="Pfam" id="PF00535">
    <property type="entry name" value="Glycos_transf_2"/>
    <property type="match status" value="1"/>
</dbReference>
<organism evidence="19 20">
    <name type="scientific">Fluoribacter dumoffii</name>
    <dbReference type="NCBI Taxonomy" id="463"/>
    <lineage>
        <taxon>Bacteria</taxon>
        <taxon>Pseudomonadati</taxon>
        <taxon>Pseudomonadota</taxon>
        <taxon>Gammaproteobacteria</taxon>
        <taxon>Legionellales</taxon>
        <taxon>Legionellaceae</taxon>
        <taxon>Fluoribacter</taxon>
    </lineage>
</organism>
<comment type="function">
    <text evidence="16">Catalytic subunit of cellulose synthase. It polymerizes uridine 5'-diphosphate glucose to cellulose.</text>
</comment>
<feature type="transmembrane region" description="Helical" evidence="16">
    <location>
        <begin position="195"/>
        <end position="213"/>
    </location>
</feature>
<comment type="cofactor">
    <cofactor evidence="16">
        <name>Mg(2+)</name>
        <dbReference type="ChEBI" id="CHEBI:18420"/>
    </cofactor>
</comment>
<dbReference type="InterPro" id="IPR001173">
    <property type="entry name" value="Glyco_trans_2-like"/>
</dbReference>
<keyword evidence="12 16" id="KW-0135">Cellulose biosynthesis</keyword>
<evidence type="ECO:0000256" key="10">
    <source>
        <dbReference type="ARBA" id="ARBA00022679"/>
    </source>
</evidence>
<evidence type="ECO:0000259" key="17">
    <source>
        <dbReference type="Pfam" id="PF00535"/>
    </source>
</evidence>
<feature type="transmembrane region" description="Helical" evidence="16">
    <location>
        <begin position="663"/>
        <end position="688"/>
    </location>
</feature>
<reference evidence="19 20" key="1">
    <citation type="submission" date="2018-06" db="EMBL/GenBank/DDBJ databases">
        <authorList>
            <consortium name="Pathogen Informatics"/>
            <person name="Doyle S."/>
        </authorList>
    </citation>
    <scope>NUCLEOTIDE SEQUENCE [LARGE SCALE GENOMIC DNA]</scope>
    <source>
        <strain evidence="19 20">NCTC11370</strain>
    </source>
</reference>
<dbReference type="Gene3D" id="2.40.10.220">
    <property type="entry name" value="predicted glycosyltransferase like domains"/>
    <property type="match status" value="1"/>
</dbReference>
<dbReference type="Pfam" id="PF07238">
    <property type="entry name" value="PilZ"/>
    <property type="match status" value="1"/>
</dbReference>
<keyword evidence="6 16" id="KW-1003">Cell membrane</keyword>
<feature type="transmembrane region" description="Helical" evidence="16">
    <location>
        <begin position="520"/>
        <end position="545"/>
    </location>
</feature>
<evidence type="ECO:0000256" key="14">
    <source>
        <dbReference type="ARBA" id="ARBA00023136"/>
    </source>
</evidence>
<dbReference type="OrthoDB" id="9806824at2"/>
<feature type="domain" description="Glycosyltransferase 2-like" evidence="17">
    <location>
        <begin position="275"/>
        <end position="445"/>
    </location>
</feature>
<dbReference type="PANTHER" id="PTHR43867:SF2">
    <property type="entry name" value="CELLULOSE SYNTHASE CATALYTIC SUBUNIT A [UDP-FORMING]"/>
    <property type="match status" value="1"/>
</dbReference>
<evidence type="ECO:0000256" key="11">
    <source>
        <dbReference type="ARBA" id="ARBA00022692"/>
    </source>
</evidence>
<comment type="pathway">
    <text evidence="2 16">Glycan metabolism; bacterial cellulose biosynthesis.</text>
</comment>
<dbReference type="EC" id="2.4.1.12" evidence="4 16"/>
<dbReference type="GO" id="GO:0006011">
    <property type="term" value="P:UDP-alpha-D-glucose metabolic process"/>
    <property type="evidence" value="ECO:0007669"/>
    <property type="project" value="InterPro"/>
</dbReference>
<evidence type="ECO:0000256" key="4">
    <source>
        <dbReference type="ARBA" id="ARBA00012539"/>
    </source>
</evidence>
<dbReference type="GO" id="GO:0005886">
    <property type="term" value="C:plasma membrane"/>
    <property type="evidence" value="ECO:0007669"/>
    <property type="project" value="UniProtKB-SubCell"/>
</dbReference>
<feature type="transmembrane region" description="Helical" evidence="16">
    <location>
        <begin position="551"/>
        <end position="573"/>
    </location>
</feature>